<dbReference type="InterPro" id="IPR036291">
    <property type="entry name" value="NAD(P)-bd_dom_sf"/>
</dbReference>
<dbReference type="AlphaFoldDB" id="A0A3S1B8Q0"/>
<keyword evidence="4" id="KW-1185">Reference proteome</keyword>
<gene>
    <name evidence="3" type="ORF">EJP77_00200</name>
</gene>
<feature type="domain" description="NAD-dependent epimerase/dehydratase" evidence="2">
    <location>
        <begin position="6"/>
        <end position="209"/>
    </location>
</feature>
<evidence type="ECO:0000256" key="1">
    <source>
        <dbReference type="ARBA" id="ARBA00007637"/>
    </source>
</evidence>
<evidence type="ECO:0000313" key="4">
    <source>
        <dbReference type="Proteomes" id="UP000272464"/>
    </source>
</evidence>
<dbReference type="EMBL" id="RZNX01000001">
    <property type="protein sequence ID" value="RUT35490.1"/>
    <property type="molecule type" value="Genomic_DNA"/>
</dbReference>
<organism evidence="3 4">
    <name type="scientific">Paenibacillus zeisoli</name>
    <dbReference type="NCBI Taxonomy" id="2496267"/>
    <lineage>
        <taxon>Bacteria</taxon>
        <taxon>Bacillati</taxon>
        <taxon>Bacillota</taxon>
        <taxon>Bacilli</taxon>
        <taxon>Bacillales</taxon>
        <taxon>Paenibacillaceae</taxon>
        <taxon>Paenibacillus</taxon>
    </lineage>
</organism>
<dbReference type="SUPFAM" id="SSF51735">
    <property type="entry name" value="NAD(P)-binding Rossmann-fold domains"/>
    <property type="match status" value="1"/>
</dbReference>
<comment type="caution">
    <text evidence="3">The sequence shown here is derived from an EMBL/GenBank/DDBJ whole genome shotgun (WGS) entry which is preliminary data.</text>
</comment>
<sequence length="306" mass="33462">MNIVLGTGPLGLSVMEELLRRGEPVTMVNSSGKGPQLEVVKVIQANLMDEGQTRQVMKGAKVIYQCASPAYHKWDSLFGRIQDHIVNGAAASGAKLIVAENLYMYGPVETVMTENLPFAASTKKGRVRGEMSEQLLQAHLEGKVQVAIGRGSDFFGPRVVNSSVGERFFMPILKGKPSSVFGDPDKKHTYTFIEDFGRALVTLGSHEEALGKVWHVPNAPAVTTRQFADLVGRVVGVSSSIKPMGRMMLRIGGLFIPAARESIEMLYQFEEDFIVDSSKFSSQFGMTATPLEESIAKTVAWYRSKA</sequence>
<proteinExistence type="inferred from homology"/>
<comment type="similarity">
    <text evidence="1">Belongs to the NAD(P)-dependent epimerase/dehydratase family.</text>
</comment>
<evidence type="ECO:0000313" key="3">
    <source>
        <dbReference type="EMBL" id="RUT35490.1"/>
    </source>
</evidence>
<dbReference type="RefSeq" id="WP_127197190.1">
    <property type="nucleotide sequence ID" value="NZ_RZNX01000001.1"/>
</dbReference>
<dbReference type="OrthoDB" id="112777at2"/>
<evidence type="ECO:0000259" key="2">
    <source>
        <dbReference type="Pfam" id="PF01370"/>
    </source>
</evidence>
<dbReference type="Gene3D" id="3.40.50.720">
    <property type="entry name" value="NAD(P)-binding Rossmann-like Domain"/>
    <property type="match status" value="1"/>
</dbReference>
<name>A0A3S1B8Q0_9BACL</name>
<dbReference type="Proteomes" id="UP000272464">
    <property type="component" value="Unassembled WGS sequence"/>
</dbReference>
<dbReference type="PANTHER" id="PTHR43000">
    <property type="entry name" value="DTDP-D-GLUCOSE 4,6-DEHYDRATASE-RELATED"/>
    <property type="match status" value="1"/>
</dbReference>
<accession>A0A3S1B8Q0</accession>
<dbReference type="Pfam" id="PF01370">
    <property type="entry name" value="Epimerase"/>
    <property type="match status" value="1"/>
</dbReference>
<protein>
    <submittedName>
        <fullName evidence="3">NAD-dependent epimerase/dehydratase family protein</fullName>
    </submittedName>
</protein>
<reference evidence="3 4" key="1">
    <citation type="submission" date="2018-12" db="EMBL/GenBank/DDBJ databases">
        <authorList>
            <person name="Sun L."/>
            <person name="Chen Z."/>
        </authorList>
    </citation>
    <scope>NUCLEOTIDE SEQUENCE [LARGE SCALE GENOMIC DNA]</scope>
    <source>
        <strain evidence="3 4">3-5-3</strain>
    </source>
</reference>
<dbReference type="InterPro" id="IPR001509">
    <property type="entry name" value="Epimerase_deHydtase"/>
</dbReference>